<reference evidence="1 2" key="1">
    <citation type="submission" date="2013-01" db="EMBL/GenBank/DDBJ databases">
        <authorList>
            <person name="Harkins D.M."/>
            <person name="Durkin A.S."/>
            <person name="Brinkac L.M."/>
            <person name="Haft D.H."/>
            <person name="Selengut J.D."/>
            <person name="Sanka R."/>
            <person name="DePew J."/>
            <person name="Purushe J."/>
            <person name="Tulsiani S.M."/>
            <person name="Graham G.C."/>
            <person name="Burns M.-A."/>
            <person name="Dohnt M.F."/>
            <person name="Smythe L.D."/>
            <person name="McKay D.B."/>
            <person name="Craig S.B."/>
            <person name="Vinetz J.M."/>
            <person name="Sutton G.G."/>
            <person name="Nierman W.C."/>
            <person name="Fouts D.E."/>
        </authorList>
    </citation>
    <scope>NUCLEOTIDE SEQUENCE [LARGE SCALE GENOMIC DNA]</scope>
    <source>
        <strain evidence="1 2">LT2156</strain>
    </source>
</reference>
<evidence type="ECO:0000313" key="1">
    <source>
        <dbReference type="EMBL" id="EMM97711.1"/>
    </source>
</evidence>
<evidence type="ECO:0000313" key="2">
    <source>
        <dbReference type="Proteomes" id="UP000012089"/>
    </source>
</evidence>
<proteinExistence type="predicted"/>
<sequence>MLFKTVKIEEILKEFGNKENTFTTSTVQYFLDNLYETNEIESQKVFLKNLSYQFYQLKRNEYISDFPYNNLVRHLCHAISNAISSDLIKSFSNQYTADNFKIKSIENTLVYRDGGSVEIVVLTDSLSEVAFFLGIYNKDENNDPSYNYLFPCEGHKIYEYWPIVKGSAEDIFIYSEIKKAMDEKRLSPTGDFTYLDNFIEYYKKD</sequence>
<dbReference type="Proteomes" id="UP000012089">
    <property type="component" value="Unassembled WGS sequence"/>
</dbReference>
<organism evidence="1 2">
    <name type="scientific">Leptospira interrogans serovar Zanoni str. LT2156</name>
    <dbReference type="NCBI Taxonomy" id="1001601"/>
    <lineage>
        <taxon>Bacteria</taxon>
        <taxon>Pseudomonadati</taxon>
        <taxon>Spirochaetota</taxon>
        <taxon>Spirochaetia</taxon>
        <taxon>Leptospirales</taxon>
        <taxon>Leptospiraceae</taxon>
        <taxon>Leptospira</taxon>
    </lineage>
</organism>
<accession>M6I3G5</accession>
<dbReference type="EMBL" id="AFMF02000012">
    <property type="protein sequence ID" value="EMM97711.1"/>
    <property type="molecule type" value="Genomic_DNA"/>
</dbReference>
<name>M6I3G5_LEPIR</name>
<gene>
    <name evidence="1" type="ORF">LEP1GSC158_3418</name>
</gene>
<comment type="caution">
    <text evidence="1">The sequence shown here is derived from an EMBL/GenBank/DDBJ whole genome shotgun (WGS) entry which is preliminary data.</text>
</comment>
<protein>
    <submittedName>
        <fullName evidence="1">Uncharacterized protein</fullName>
    </submittedName>
</protein>
<dbReference type="AlphaFoldDB" id="M6I3G5"/>